<keyword evidence="2" id="KW-1185">Reference proteome</keyword>
<reference evidence="1 2" key="2">
    <citation type="journal article" date="2023" name="ChemBioChem">
        <title>Acyltransferase Domain Exchange between Two Independent Type I Polyketide Synthases in the Same Producer Strain of Macrolide Antibiotics.</title>
        <authorList>
            <person name="Kudo F."/>
            <person name="Kishikawa K."/>
            <person name="Tsuboi K."/>
            <person name="Kido T."/>
            <person name="Usui T."/>
            <person name="Hashimoto J."/>
            <person name="Shin-Ya K."/>
            <person name="Miyanaga A."/>
            <person name="Eguchi T."/>
        </authorList>
    </citation>
    <scope>NUCLEOTIDE SEQUENCE [LARGE SCALE GENOMIC DNA]</scope>
    <source>
        <strain evidence="1 2">A-8890</strain>
    </source>
</reference>
<evidence type="ECO:0000313" key="2">
    <source>
        <dbReference type="Proteomes" id="UP001321542"/>
    </source>
</evidence>
<proteinExistence type="predicted"/>
<evidence type="ECO:0000313" key="1">
    <source>
        <dbReference type="EMBL" id="BBC34069.1"/>
    </source>
</evidence>
<accession>A0ABM7FD16</accession>
<protein>
    <submittedName>
        <fullName evidence="1">Uncharacterized protein</fullName>
    </submittedName>
</protein>
<name>A0ABM7FD16_9ACTN</name>
<reference evidence="1 2" key="1">
    <citation type="journal article" date="2010" name="ChemBioChem">
        <title>Cloning and characterization of the biosynthetic gene cluster of 16-membered macrolide antibiotic FD-891: involvement of a dual functional cytochrome P450 monooxygenase catalyzing epoxidation and hydroxylation.</title>
        <authorList>
            <person name="Kudo F."/>
            <person name="Motegi A."/>
            <person name="Mizoue K."/>
            <person name="Eguchi T."/>
        </authorList>
    </citation>
    <scope>NUCLEOTIDE SEQUENCE [LARGE SCALE GENOMIC DNA]</scope>
    <source>
        <strain evidence="1 2">A-8890</strain>
    </source>
</reference>
<dbReference type="EMBL" id="AP018448">
    <property type="protein sequence ID" value="BBC34069.1"/>
    <property type="molecule type" value="Genomic_DNA"/>
</dbReference>
<dbReference type="Proteomes" id="UP001321542">
    <property type="component" value="Chromosome"/>
</dbReference>
<organism evidence="1 2">
    <name type="scientific">Streptomyces graminofaciens</name>
    <dbReference type="NCBI Taxonomy" id="68212"/>
    <lineage>
        <taxon>Bacteria</taxon>
        <taxon>Bacillati</taxon>
        <taxon>Actinomycetota</taxon>
        <taxon>Actinomycetes</taxon>
        <taxon>Kitasatosporales</taxon>
        <taxon>Streptomycetaceae</taxon>
        <taxon>Streptomyces</taxon>
    </lineage>
</organism>
<gene>
    <name evidence="1" type="ORF">SGFS_053630</name>
</gene>
<sequence>MSGEASCRDAYAHRGYTRPTGMLAEMRHGGPSTIRGGHVVGTAAYEVWHGGSLVGLLLDITTDQPWFRCRFEPRAGWDRLGPLFAAQEEARRLHFPEELIGAVAAVRDLGVELRPVDGAEGDGETILPWMIYISEGRASFRY</sequence>